<evidence type="ECO:0000313" key="3">
    <source>
        <dbReference type="EMBL" id="PGH59281.1"/>
    </source>
</evidence>
<sequence>MTKLMLLNAMAAAALTLAVAVPSVSDAKETAPQTKPAATTAAADKAPAQTETPEKSRTVAFDWESLLGQWLAANPDKRSDKNFADSYTRHFECFGYTQVRNNDFRRDEFLEQGRSKVASLSLTPKTNVVLRTDAEFGKYDFDRREFAFEPLSEGTYFPVDKPQSIRPSKGWDNCFPTDTSALPQRFKVEITNPEVLTGLPMAKDKADALVAQRTNKYNGVINRRVVLSVTLAIDTFGSGEARDGDNLLLNGQAVTVKTHIVATSVEDGKDQSQRVLYTLDPERMTTKMAVAAANRERQQAEEAAIKAERGKAVDVGPSTLDAAFTRLKGGAPVGNEALQRIALKIDACKEEVRSGGGAVPVIHSQIRGLGEEDNVWQPSGNRTGLKFVNLASFDNIALPQEMEGTKPPVCYTDTAEVIFAPVGTDNERRLGGDILMGHVVRIDFPWNSNGKRKVFPFTAKDDGPKPWKRPEDPRTARDLDIIGVKGGMPFEEVKAVAEKELGQTLVWDGHSKRLTSPPEQCTFTELLGSSLTYLGKRPIVKIGQRCFEATFDETDGRRVLVKLALRQVLPAEKAKPISDAITGKYGKPIYATFDRQDPALAFRAYGKRWTEDRLDGRTIPVPQYALEIDGTQARDDKNDPVYILSTYLMDQIVLDRKTEADERLRKEKEEKAKVDVKL</sequence>
<evidence type="ECO:0000256" key="2">
    <source>
        <dbReference type="SAM" id="SignalP"/>
    </source>
</evidence>
<evidence type="ECO:0000256" key="1">
    <source>
        <dbReference type="SAM" id="MobiDB-lite"/>
    </source>
</evidence>
<proteinExistence type="predicted"/>
<dbReference type="Pfam" id="PF16144">
    <property type="entry name" value="DUF4852"/>
    <property type="match status" value="1"/>
</dbReference>
<protein>
    <recommendedName>
        <fullName evidence="5">DUF4852 domain-containing protein</fullName>
    </recommendedName>
</protein>
<feature type="region of interest" description="Disordered" evidence="1">
    <location>
        <begin position="29"/>
        <end position="55"/>
    </location>
</feature>
<keyword evidence="4" id="KW-1185">Reference proteome</keyword>
<comment type="caution">
    <text evidence="3">The sequence shown here is derived from an EMBL/GenBank/DDBJ whole genome shotgun (WGS) entry which is preliminary data.</text>
</comment>
<feature type="signal peptide" evidence="2">
    <location>
        <begin position="1"/>
        <end position="27"/>
    </location>
</feature>
<reference evidence="4" key="1">
    <citation type="submission" date="2017-10" db="EMBL/GenBank/DDBJ databases">
        <authorList>
            <person name="Kravchenko I.K."/>
            <person name="Grouzdev D.S."/>
        </authorList>
    </citation>
    <scope>NUCLEOTIDE SEQUENCE [LARGE SCALE GENOMIC DNA]</scope>
    <source>
        <strain evidence="4">B2</strain>
    </source>
</reference>
<dbReference type="Proteomes" id="UP000225379">
    <property type="component" value="Unassembled WGS sequence"/>
</dbReference>
<feature type="chain" id="PRO_5012609115" description="DUF4852 domain-containing protein" evidence="2">
    <location>
        <begin position="28"/>
        <end position="678"/>
    </location>
</feature>
<dbReference type="EMBL" id="PDKW01000036">
    <property type="protein sequence ID" value="PGH59281.1"/>
    <property type="molecule type" value="Genomic_DNA"/>
</dbReference>
<accession>A0A2B8BMW0</accession>
<gene>
    <name evidence="3" type="ORF">CRT60_01210</name>
</gene>
<organism evidence="3 4">
    <name type="scientific">Azospirillum palustre</name>
    <dbReference type="NCBI Taxonomy" id="2044885"/>
    <lineage>
        <taxon>Bacteria</taxon>
        <taxon>Pseudomonadati</taxon>
        <taxon>Pseudomonadota</taxon>
        <taxon>Alphaproteobacteria</taxon>
        <taxon>Rhodospirillales</taxon>
        <taxon>Azospirillaceae</taxon>
        <taxon>Azospirillum</taxon>
    </lineage>
</organism>
<dbReference type="InterPro" id="IPR032325">
    <property type="entry name" value="DUF4852"/>
</dbReference>
<keyword evidence="2" id="KW-0732">Signal</keyword>
<evidence type="ECO:0008006" key="5">
    <source>
        <dbReference type="Google" id="ProtNLM"/>
    </source>
</evidence>
<name>A0A2B8BMW0_9PROT</name>
<feature type="compositionally biased region" description="Low complexity" evidence="1">
    <location>
        <begin position="30"/>
        <end position="51"/>
    </location>
</feature>
<dbReference type="AlphaFoldDB" id="A0A2B8BMW0"/>
<evidence type="ECO:0000313" key="4">
    <source>
        <dbReference type="Proteomes" id="UP000225379"/>
    </source>
</evidence>
<dbReference type="RefSeq" id="WP_098734633.1">
    <property type="nucleotide sequence ID" value="NZ_PDKW01000036.1"/>
</dbReference>